<feature type="compositionally biased region" description="Pro residues" evidence="1">
    <location>
        <begin position="64"/>
        <end position="73"/>
    </location>
</feature>
<evidence type="ECO:0000313" key="2">
    <source>
        <dbReference type="EMBL" id="KAH1182149.1"/>
    </source>
</evidence>
<feature type="region of interest" description="Disordered" evidence="1">
    <location>
        <begin position="1"/>
        <end position="84"/>
    </location>
</feature>
<proteinExistence type="predicted"/>
<feature type="non-terminal residue" evidence="2">
    <location>
        <position position="1"/>
    </location>
</feature>
<dbReference type="AlphaFoldDB" id="A0A9D3XKA1"/>
<evidence type="ECO:0000256" key="1">
    <source>
        <dbReference type="SAM" id="MobiDB-lite"/>
    </source>
</evidence>
<gene>
    <name evidence="2" type="ORF">KIL84_009903</name>
</gene>
<name>A0A9D3XKA1_9SAUR</name>
<evidence type="ECO:0000313" key="3">
    <source>
        <dbReference type="Proteomes" id="UP000827986"/>
    </source>
</evidence>
<comment type="caution">
    <text evidence="2">The sequence shown here is derived from an EMBL/GenBank/DDBJ whole genome shotgun (WGS) entry which is preliminary data.</text>
</comment>
<protein>
    <submittedName>
        <fullName evidence="2">Uncharacterized protein</fullName>
    </submittedName>
</protein>
<dbReference type="Proteomes" id="UP000827986">
    <property type="component" value="Unassembled WGS sequence"/>
</dbReference>
<sequence>EPLGACPGRSERETKSRVCFTHPAPSERPGRAGRPAGGGEGSQQSPARVSVSVRRGPPEEWVAVPPPSPPRPPQLQEEPGWMRRCPGSPAAFPFFALPLW</sequence>
<reference evidence="2" key="1">
    <citation type="submission" date="2021-09" db="EMBL/GenBank/DDBJ databases">
        <title>The genome of Mauremys mutica provides insights into the evolution of semi-aquatic lifestyle.</title>
        <authorList>
            <person name="Gong S."/>
            <person name="Gao Y."/>
        </authorList>
    </citation>
    <scope>NUCLEOTIDE SEQUENCE</scope>
    <source>
        <strain evidence="2">MM-2020</strain>
        <tissue evidence="2">Muscle</tissue>
    </source>
</reference>
<keyword evidence="3" id="KW-1185">Reference proteome</keyword>
<accession>A0A9D3XKA1</accession>
<organism evidence="2 3">
    <name type="scientific">Mauremys mutica</name>
    <name type="common">yellowpond turtle</name>
    <dbReference type="NCBI Taxonomy" id="74926"/>
    <lineage>
        <taxon>Eukaryota</taxon>
        <taxon>Metazoa</taxon>
        <taxon>Chordata</taxon>
        <taxon>Craniata</taxon>
        <taxon>Vertebrata</taxon>
        <taxon>Euteleostomi</taxon>
        <taxon>Archelosauria</taxon>
        <taxon>Testudinata</taxon>
        <taxon>Testudines</taxon>
        <taxon>Cryptodira</taxon>
        <taxon>Durocryptodira</taxon>
        <taxon>Testudinoidea</taxon>
        <taxon>Geoemydidae</taxon>
        <taxon>Geoemydinae</taxon>
        <taxon>Mauremys</taxon>
    </lineage>
</organism>
<dbReference type="EMBL" id="JAHDVG010000467">
    <property type="protein sequence ID" value="KAH1182149.1"/>
    <property type="molecule type" value="Genomic_DNA"/>
</dbReference>